<accession>A0A8H3EFL1</accession>
<gene>
    <name evidence="1" type="ORF">ALECFALPRED_007506</name>
</gene>
<keyword evidence="2" id="KW-1185">Reference proteome</keyword>
<dbReference type="Proteomes" id="UP000664203">
    <property type="component" value="Unassembled WGS sequence"/>
</dbReference>
<dbReference type="EMBL" id="CAJPDR010000005">
    <property type="protein sequence ID" value="CAF9904334.1"/>
    <property type="molecule type" value="Genomic_DNA"/>
</dbReference>
<sequence>MESDFHNDYDFLVLRLLDGAAQESQFAAQVYGSFHIWLGCVTILATCREPWRGASFPDSGRGRRAHGDCVFTKVWQVQVETLVSDVEPGDVREEHGTHIEE</sequence>
<comment type="caution">
    <text evidence="1">The sequence shown here is derived from an EMBL/GenBank/DDBJ whole genome shotgun (WGS) entry which is preliminary data.</text>
</comment>
<name>A0A8H3EFL1_9LECA</name>
<evidence type="ECO:0000313" key="2">
    <source>
        <dbReference type="Proteomes" id="UP000664203"/>
    </source>
</evidence>
<protein>
    <submittedName>
        <fullName evidence="1">Uncharacterized protein</fullName>
    </submittedName>
</protein>
<evidence type="ECO:0000313" key="1">
    <source>
        <dbReference type="EMBL" id="CAF9904334.1"/>
    </source>
</evidence>
<reference evidence="1" key="1">
    <citation type="submission" date="2021-03" db="EMBL/GenBank/DDBJ databases">
        <authorList>
            <person name="Tagirdzhanova G."/>
        </authorList>
    </citation>
    <scope>NUCLEOTIDE SEQUENCE</scope>
</reference>
<proteinExistence type="predicted"/>
<organism evidence="1 2">
    <name type="scientific">Alectoria fallacina</name>
    <dbReference type="NCBI Taxonomy" id="1903189"/>
    <lineage>
        <taxon>Eukaryota</taxon>
        <taxon>Fungi</taxon>
        <taxon>Dikarya</taxon>
        <taxon>Ascomycota</taxon>
        <taxon>Pezizomycotina</taxon>
        <taxon>Lecanoromycetes</taxon>
        <taxon>OSLEUM clade</taxon>
        <taxon>Lecanoromycetidae</taxon>
        <taxon>Lecanorales</taxon>
        <taxon>Lecanorineae</taxon>
        <taxon>Parmeliaceae</taxon>
        <taxon>Alectoria</taxon>
    </lineage>
</organism>
<dbReference type="AlphaFoldDB" id="A0A8H3EFL1"/>